<feature type="region of interest" description="Disordered" evidence="6">
    <location>
        <begin position="183"/>
        <end position="202"/>
    </location>
</feature>
<comment type="similarity">
    <text evidence="2">Belongs to the PpiC/parvulin rotamase family.</text>
</comment>
<dbReference type="PROSITE" id="PS01096">
    <property type="entry name" value="PPIC_PPIASE_1"/>
    <property type="match status" value="1"/>
</dbReference>
<keyword evidence="9" id="KW-1185">Reference proteome</keyword>
<evidence type="ECO:0000256" key="2">
    <source>
        <dbReference type="ARBA" id="ARBA00007656"/>
    </source>
</evidence>
<dbReference type="InterPro" id="IPR000297">
    <property type="entry name" value="PPIase_PpiC"/>
</dbReference>
<keyword evidence="5 8" id="KW-0413">Isomerase</keyword>
<dbReference type="EMBL" id="CBTJ020000032">
    <property type="protein sequence ID" value="CDI02190.1"/>
    <property type="molecule type" value="Genomic_DNA"/>
</dbReference>
<dbReference type="SUPFAM" id="SSF54534">
    <property type="entry name" value="FKBP-like"/>
    <property type="match status" value="1"/>
</dbReference>
<evidence type="ECO:0000256" key="4">
    <source>
        <dbReference type="ARBA" id="ARBA00023110"/>
    </source>
</evidence>
<dbReference type="AlphaFoldDB" id="W6M8Y5"/>
<dbReference type="PROSITE" id="PS50198">
    <property type="entry name" value="PPIC_PPIASE_2"/>
    <property type="match status" value="1"/>
</dbReference>
<dbReference type="EC" id="5.2.1.8" evidence="3"/>
<gene>
    <name evidence="8" type="ORF">BN873_260046</name>
</gene>
<organism evidence="8 9">
    <name type="scientific">Candidatus Competibacter denitrificans Run_A_D11</name>
    <dbReference type="NCBI Taxonomy" id="1400863"/>
    <lineage>
        <taxon>Bacteria</taxon>
        <taxon>Pseudomonadati</taxon>
        <taxon>Pseudomonadota</taxon>
        <taxon>Gammaproteobacteria</taxon>
        <taxon>Candidatus Competibacteraceae</taxon>
        <taxon>Candidatus Competibacter</taxon>
    </lineage>
</organism>
<evidence type="ECO:0000313" key="8">
    <source>
        <dbReference type="EMBL" id="CDI02190.1"/>
    </source>
</evidence>
<sequence length="297" mass="33551">MAPVKTGLFGMMLLLSINPPGWASDQEPRILLRSGTTAITEQDLQQELLVLSEAERLQALSNVDKLKAFLRELYLGKRLVAEAEKLGLENQPIVRAHLAAQRRWVLSDALRGHLEKQIEQPDFAALAREHYATHRDQFQLPEQFKVAHILKKIRCDCEREEQRRRIEQLLARLQAGEDFATLAKSESEDTATAAKGGDLGDATKPEQLVAPFAEAMAKLAPGQLSGVVETEYGFHIIKLLERQPARSQSFEEVQQNLEQKLRMDYMKDRLQQQGQSYLPGADAQYDSSALETLIRRP</sequence>
<evidence type="ECO:0000256" key="6">
    <source>
        <dbReference type="SAM" id="MobiDB-lite"/>
    </source>
</evidence>
<name>W6M8Y5_9GAMM</name>
<dbReference type="GO" id="GO:0003755">
    <property type="term" value="F:peptidyl-prolyl cis-trans isomerase activity"/>
    <property type="evidence" value="ECO:0007669"/>
    <property type="project" value="UniProtKB-KW"/>
</dbReference>
<dbReference type="STRING" id="1400863.BN873_260046"/>
<protein>
    <recommendedName>
        <fullName evidence="3">peptidylprolyl isomerase</fullName>
        <ecNumber evidence="3">5.2.1.8</ecNumber>
    </recommendedName>
</protein>
<dbReference type="InterPro" id="IPR050245">
    <property type="entry name" value="PrsA_foldase"/>
</dbReference>
<evidence type="ECO:0000313" key="9">
    <source>
        <dbReference type="Proteomes" id="UP000035760"/>
    </source>
</evidence>
<dbReference type="Pfam" id="PF13616">
    <property type="entry name" value="Rotamase_3"/>
    <property type="match status" value="1"/>
</dbReference>
<dbReference type="InterPro" id="IPR023058">
    <property type="entry name" value="PPIase_PpiC_CS"/>
</dbReference>
<dbReference type="PANTHER" id="PTHR47245">
    <property type="entry name" value="PEPTIDYLPROLYL ISOMERASE"/>
    <property type="match status" value="1"/>
</dbReference>
<dbReference type="RefSeq" id="WP_082161137.1">
    <property type="nucleotide sequence ID" value="NZ_CBTJ020000032.1"/>
</dbReference>
<dbReference type="OrthoDB" id="9812372at2"/>
<reference evidence="8" key="2">
    <citation type="submission" date="2014-03" db="EMBL/GenBank/DDBJ databases">
        <title>Candidatus Competibacter-lineage genomes retrieved from metagenomes reveal functional metabolic diversity.</title>
        <authorList>
            <person name="McIlroy S.J."/>
            <person name="Albertsen M."/>
            <person name="Andresen E.K."/>
            <person name="Saunders A.M."/>
            <person name="Kristiansen R."/>
            <person name="Stokholm-Bjerregaard M."/>
            <person name="Nielsen K.L."/>
            <person name="Nielsen P.H."/>
        </authorList>
    </citation>
    <scope>NUCLEOTIDE SEQUENCE</scope>
    <source>
        <strain evidence="8">Run_A_D11</strain>
    </source>
</reference>
<proteinExistence type="inferred from homology"/>
<evidence type="ECO:0000256" key="1">
    <source>
        <dbReference type="ARBA" id="ARBA00000971"/>
    </source>
</evidence>
<dbReference type="Proteomes" id="UP000035760">
    <property type="component" value="Unassembled WGS sequence"/>
</dbReference>
<keyword evidence="4 5" id="KW-0697">Rotamase</keyword>
<dbReference type="PANTHER" id="PTHR47245:SF2">
    <property type="entry name" value="PEPTIDYL-PROLYL CIS-TRANS ISOMERASE HP_0175-RELATED"/>
    <property type="match status" value="1"/>
</dbReference>
<accession>W6M8Y5</accession>
<evidence type="ECO:0000256" key="5">
    <source>
        <dbReference type="PROSITE-ProRule" id="PRU00278"/>
    </source>
</evidence>
<feature type="domain" description="PpiC" evidence="7">
    <location>
        <begin position="141"/>
        <end position="241"/>
    </location>
</feature>
<dbReference type="InterPro" id="IPR046357">
    <property type="entry name" value="PPIase_dom_sf"/>
</dbReference>
<comment type="catalytic activity">
    <reaction evidence="1">
        <text>[protein]-peptidylproline (omega=180) = [protein]-peptidylproline (omega=0)</text>
        <dbReference type="Rhea" id="RHEA:16237"/>
        <dbReference type="Rhea" id="RHEA-COMP:10747"/>
        <dbReference type="Rhea" id="RHEA-COMP:10748"/>
        <dbReference type="ChEBI" id="CHEBI:83833"/>
        <dbReference type="ChEBI" id="CHEBI:83834"/>
        <dbReference type="EC" id="5.2.1.8"/>
    </reaction>
</comment>
<reference evidence="8" key="1">
    <citation type="submission" date="2013-07" db="EMBL/GenBank/DDBJ databases">
        <authorList>
            <person name="McIlroy S."/>
        </authorList>
    </citation>
    <scope>NUCLEOTIDE SEQUENCE [LARGE SCALE GENOMIC DNA]</scope>
    <source>
        <strain evidence="8">Run_A_D11</strain>
    </source>
</reference>
<evidence type="ECO:0000256" key="3">
    <source>
        <dbReference type="ARBA" id="ARBA00013194"/>
    </source>
</evidence>
<dbReference type="Gene3D" id="3.10.50.40">
    <property type="match status" value="1"/>
</dbReference>
<comment type="caution">
    <text evidence="8">The sequence shown here is derived from an EMBL/GenBank/DDBJ whole genome shotgun (WGS) entry which is preliminary data.</text>
</comment>
<evidence type="ECO:0000259" key="7">
    <source>
        <dbReference type="PROSITE" id="PS50198"/>
    </source>
</evidence>